<keyword evidence="3 6" id="KW-1133">Transmembrane helix</keyword>
<dbReference type="GO" id="GO:0005886">
    <property type="term" value="C:plasma membrane"/>
    <property type="evidence" value="ECO:0007669"/>
    <property type="project" value="TreeGrafter"/>
</dbReference>
<feature type="transmembrane region" description="Helical" evidence="6">
    <location>
        <begin position="380"/>
        <end position="399"/>
    </location>
</feature>
<protein>
    <recommendedName>
        <fullName evidence="9">MFS general substrate transporter</fullName>
    </recommendedName>
</protein>
<feature type="transmembrane region" description="Helical" evidence="6">
    <location>
        <begin position="195"/>
        <end position="220"/>
    </location>
</feature>
<evidence type="ECO:0000256" key="3">
    <source>
        <dbReference type="ARBA" id="ARBA00022989"/>
    </source>
</evidence>
<dbReference type="Pfam" id="PF07690">
    <property type="entry name" value="MFS_1"/>
    <property type="match status" value="1"/>
</dbReference>
<dbReference type="Proteomes" id="UP001172673">
    <property type="component" value="Unassembled WGS sequence"/>
</dbReference>
<keyword evidence="8" id="KW-1185">Reference proteome</keyword>
<feature type="transmembrane region" description="Helical" evidence="6">
    <location>
        <begin position="339"/>
        <end position="359"/>
    </location>
</feature>
<feature type="transmembrane region" description="Helical" evidence="6">
    <location>
        <begin position="295"/>
        <end position="319"/>
    </location>
</feature>
<reference evidence="7" key="1">
    <citation type="submission" date="2022-10" db="EMBL/GenBank/DDBJ databases">
        <title>Culturing micro-colonial fungi from biological soil crusts in the Mojave desert and describing Neophaeococcomyces mojavensis, and introducing the new genera and species Taxawa tesnikishii.</title>
        <authorList>
            <person name="Kurbessoian T."/>
            <person name="Stajich J.E."/>
        </authorList>
    </citation>
    <scope>NUCLEOTIDE SEQUENCE</scope>
    <source>
        <strain evidence="7">TK_41</strain>
    </source>
</reference>
<dbReference type="Gene3D" id="1.20.1250.20">
    <property type="entry name" value="MFS general substrate transporter like domains"/>
    <property type="match status" value="1"/>
</dbReference>
<dbReference type="PRINTS" id="PR01035">
    <property type="entry name" value="TCRTETA"/>
</dbReference>
<dbReference type="InterPro" id="IPR011701">
    <property type="entry name" value="MFS"/>
</dbReference>
<feature type="region of interest" description="Disordered" evidence="5">
    <location>
        <begin position="518"/>
        <end position="572"/>
    </location>
</feature>
<evidence type="ECO:0000313" key="7">
    <source>
        <dbReference type="EMBL" id="KAJ9601884.1"/>
    </source>
</evidence>
<evidence type="ECO:0000256" key="1">
    <source>
        <dbReference type="ARBA" id="ARBA00004141"/>
    </source>
</evidence>
<evidence type="ECO:0000256" key="4">
    <source>
        <dbReference type="ARBA" id="ARBA00023136"/>
    </source>
</evidence>
<dbReference type="GO" id="GO:0022857">
    <property type="term" value="F:transmembrane transporter activity"/>
    <property type="evidence" value="ECO:0007669"/>
    <property type="project" value="InterPro"/>
</dbReference>
<sequence length="572" mass="63734">MEALYLIKTHPGRAHEANAPRSKGKDYPHGEDTELMEGDAYDVLGYSYPTWKKWMILSVMFYIQISINLNASLYADGVKGISKKFGVSEQKARVPQLTFLCVCNFAPVNANSMLTARKAYAFGCELWAPWSEELGRWPTQQLSLFLVNIWQIPCALAPNFGTLVICRLLGGVSTAGGSVTLGVLADMWEPEDQEYAIAFLVLSSVGGSVVGAVVGGFVGQYLSLPWIFWMQLCGGGAAQLLHFFLVPETRATILLNREAKRRRREGGDPHVKGPIEMHGFNMNWRYILTVWSRPFYMLFTEPIVAWLSAVSGFSDSLIFTFLQGFQPIFEQYGFSTHEVGLAFVPLLVGYFIAYLSFLPSIHMFRKRRRRGIDVQPEARLWWLLYVIPCLPLGLFGFAWTSLGPDRGVPWIAPMIFSAIVGIGNYSIYQSSIDYTVAAYGPYAASATGGNDFARDFLSGIAALYSTPMYSNIGKKYPEEWASTILAILALLVTAPVYYFYKKGPAIRMKSKFAQQVAKDRQKQLQRRKDSATTAGDEEKKAVRDHAGSRGEAPEDAIEENSASDVENGRRAT</sequence>
<name>A0AA38WVN6_9EURO</name>
<dbReference type="SUPFAM" id="SSF103473">
    <property type="entry name" value="MFS general substrate transporter"/>
    <property type="match status" value="1"/>
</dbReference>
<keyword evidence="2 6" id="KW-0812">Transmembrane</keyword>
<dbReference type="FunFam" id="1.20.1250.20:FF:000088">
    <property type="entry name" value="MFS multidrug transporter, putative"/>
    <property type="match status" value="1"/>
</dbReference>
<organism evidence="7 8">
    <name type="scientific">Cladophialophora chaetospira</name>
    <dbReference type="NCBI Taxonomy" id="386627"/>
    <lineage>
        <taxon>Eukaryota</taxon>
        <taxon>Fungi</taxon>
        <taxon>Dikarya</taxon>
        <taxon>Ascomycota</taxon>
        <taxon>Pezizomycotina</taxon>
        <taxon>Eurotiomycetes</taxon>
        <taxon>Chaetothyriomycetidae</taxon>
        <taxon>Chaetothyriales</taxon>
        <taxon>Herpotrichiellaceae</taxon>
        <taxon>Cladophialophora</taxon>
    </lineage>
</organism>
<evidence type="ECO:0000256" key="2">
    <source>
        <dbReference type="ARBA" id="ARBA00022692"/>
    </source>
</evidence>
<evidence type="ECO:0000256" key="5">
    <source>
        <dbReference type="SAM" id="MobiDB-lite"/>
    </source>
</evidence>
<feature type="transmembrane region" description="Helical" evidence="6">
    <location>
        <begin position="226"/>
        <end position="246"/>
    </location>
</feature>
<dbReference type="EMBL" id="JAPDRK010000033">
    <property type="protein sequence ID" value="KAJ9601884.1"/>
    <property type="molecule type" value="Genomic_DNA"/>
</dbReference>
<proteinExistence type="predicted"/>
<dbReference type="PANTHER" id="PTHR23502:SF3">
    <property type="entry name" value="MAJOR FACILITATOR SUPERFAMILY (MFS) PROFILE DOMAIN-CONTAINING PROTEIN-RELATED"/>
    <property type="match status" value="1"/>
</dbReference>
<comment type="subcellular location">
    <subcellularLocation>
        <location evidence="1">Membrane</location>
        <topology evidence="1">Multi-pass membrane protein</topology>
    </subcellularLocation>
</comment>
<dbReference type="InterPro" id="IPR001958">
    <property type="entry name" value="Tet-R_TetA/multi-R_MdtG-like"/>
</dbReference>
<evidence type="ECO:0008006" key="9">
    <source>
        <dbReference type="Google" id="ProtNLM"/>
    </source>
</evidence>
<gene>
    <name evidence="7" type="ORF">H2200_013633</name>
</gene>
<feature type="transmembrane region" description="Helical" evidence="6">
    <location>
        <begin position="480"/>
        <end position="500"/>
    </location>
</feature>
<evidence type="ECO:0000313" key="8">
    <source>
        <dbReference type="Proteomes" id="UP001172673"/>
    </source>
</evidence>
<comment type="caution">
    <text evidence="7">The sequence shown here is derived from an EMBL/GenBank/DDBJ whole genome shotgun (WGS) entry which is preliminary data.</text>
</comment>
<dbReference type="PANTHER" id="PTHR23502">
    <property type="entry name" value="MAJOR FACILITATOR SUPERFAMILY"/>
    <property type="match status" value="1"/>
</dbReference>
<keyword evidence="4 6" id="KW-0472">Membrane</keyword>
<dbReference type="InterPro" id="IPR036259">
    <property type="entry name" value="MFS_trans_sf"/>
</dbReference>
<feature type="compositionally biased region" description="Basic and acidic residues" evidence="5">
    <location>
        <begin position="518"/>
        <end position="552"/>
    </location>
</feature>
<accession>A0AA38WVN6</accession>
<evidence type="ECO:0000256" key="6">
    <source>
        <dbReference type="SAM" id="Phobius"/>
    </source>
</evidence>
<dbReference type="AlphaFoldDB" id="A0AA38WVN6"/>